<name>A0A9K3GKL2_9EUKA</name>
<proteinExistence type="predicted"/>
<keyword evidence="3" id="KW-1185">Reference proteome</keyword>
<comment type="caution">
    <text evidence="2">The sequence shown here is derived from an EMBL/GenBank/DDBJ whole genome shotgun (WGS) entry which is preliminary data.</text>
</comment>
<protein>
    <submittedName>
        <fullName evidence="2">Uncharacterized protein</fullName>
    </submittedName>
</protein>
<gene>
    <name evidence="2" type="ORF">KIPB_009383</name>
</gene>
<dbReference type="Proteomes" id="UP000265618">
    <property type="component" value="Unassembled WGS sequence"/>
</dbReference>
<dbReference type="EMBL" id="BDIP01003173">
    <property type="protein sequence ID" value="GIQ87359.1"/>
    <property type="molecule type" value="Genomic_DNA"/>
</dbReference>
<dbReference type="AlphaFoldDB" id="A0A9K3GKL2"/>
<evidence type="ECO:0000313" key="3">
    <source>
        <dbReference type="Proteomes" id="UP000265618"/>
    </source>
</evidence>
<organism evidence="2 3">
    <name type="scientific">Kipferlia bialata</name>
    <dbReference type="NCBI Taxonomy" id="797122"/>
    <lineage>
        <taxon>Eukaryota</taxon>
        <taxon>Metamonada</taxon>
        <taxon>Carpediemonas-like organisms</taxon>
        <taxon>Kipferlia</taxon>
    </lineage>
</organism>
<evidence type="ECO:0000313" key="2">
    <source>
        <dbReference type="EMBL" id="GIQ87359.1"/>
    </source>
</evidence>
<reference evidence="2 3" key="1">
    <citation type="journal article" date="2018" name="PLoS ONE">
        <title>The draft genome of Kipferlia bialata reveals reductive genome evolution in fornicate parasites.</title>
        <authorList>
            <person name="Tanifuji G."/>
            <person name="Takabayashi S."/>
            <person name="Kume K."/>
            <person name="Takagi M."/>
            <person name="Nakayama T."/>
            <person name="Kamikawa R."/>
            <person name="Inagaki Y."/>
            <person name="Hashimoto T."/>
        </authorList>
    </citation>
    <scope>NUCLEOTIDE SEQUENCE [LARGE SCALE GENOMIC DNA]</scope>
    <source>
        <strain evidence="2">NY0173</strain>
    </source>
</reference>
<accession>A0A9K3GKL2</accession>
<feature type="region of interest" description="Disordered" evidence="1">
    <location>
        <begin position="40"/>
        <end position="95"/>
    </location>
</feature>
<feature type="non-terminal residue" evidence="2">
    <location>
        <position position="1"/>
    </location>
</feature>
<sequence length="260" mass="27915">MAALQHARSTHASAGASAVDEAALAVLYGDHSAVNRWVNRAEGEAEGDGEGERESAREEEETESSDYQSLSDQDEDSMNDDTSAPLPRVYIRPTDTPVPTRLLHELLKARGYPMKKSRSRGTVHMPLHPSMHPPHPTALSVTLCTGDGTLSLCLPGVSPESADPAASPHKEPVFDDIRSSIQSKGQAKWLKMQNETLPGKGVLGSLGSDPANTLLNAAGACYEAKLWLSSSVLGSFAALHAGSDDREDRSFWKSKDEADR</sequence>
<evidence type="ECO:0000256" key="1">
    <source>
        <dbReference type="SAM" id="MobiDB-lite"/>
    </source>
</evidence>